<dbReference type="EMBL" id="JAPHNI010001266">
    <property type="protein sequence ID" value="KAJ8106114.1"/>
    <property type="molecule type" value="Genomic_DNA"/>
</dbReference>
<organism evidence="1 2">
    <name type="scientific">Boeremia exigua</name>
    <dbReference type="NCBI Taxonomy" id="749465"/>
    <lineage>
        <taxon>Eukaryota</taxon>
        <taxon>Fungi</taxon>
        <taxon>Dikarya</taxon>
        <taxon>Ascomycota</taxon>
        <taxon>Pezizomycotina</taxon>
        <taxon>Dothideomycetes</taxon>
        <taxon>Pleosporomycetidae</taxon>
        <taxon>Pleosporales</taxon>
        <taxon>Pleosporineae</taxon>
        <taxon>Didymellaceae</taxon>
        <taxon>Boeremia</taxon>
    </lineage>
</organism>
<reference evidence="1" key="1">
    <citation type="submission" date="2022-11" db="EMBL/GenBank/DDBJ databases">
        <title>Genome Sequence of Boeremia exigua.</title>
        <authorList>
            <person name="Buettner E."/>
        </authorList>
    </citation>
    <scope>NUCLEOTIDE SEQUENCE</scope>
    <source>
        <strain evidence="1">CU02</strain>
    </source>
</reference>
<protein>
    <submittedName>
        <fullName evidence="1">Uncharacterized protein</fullName>
    </submittedName>
</protein>
<comment type="caution">
    <text evidence="1">The sequence shown here is derived from an EMBL/GenBank/DDBJ whole genome shotgun (WGS) entry which is preliminary data.</text>
</comment>
<evidence type="ECO:0000313" key="2">
    <source>
        <dbReference type="Proteomes" id="UP001153331"/>
    </source>
</evidence>
<gene>
    <name evidence="1" type="ORF">OPT61_g9753</name>
</gene>
<dbReference type="Proteomes" id="UP001153331">
    <property type="component" value="Unassembled WGS sequence"/>
</dbReference>
<accession>A0ACC2HSQ2</accession>
<evidence type="ECO:0000313" key="1">
    <source>
        <dbReference type="EMBL" id="KAJ8106114.1"/>
    </source>
</evidence>
<sequence>MTLAPLTGRKGSCATAVSRSQHYLHTTGTISTRQAMVSLNDRLWFVNTNCGRVSVGARDDKPRIDCPACDYVIWLSVKESTAPYLHRAGELIISNLPRVPSKDQRRSTHHRRRQTPPQATHGTPEWLSTAPTPRPPR</sequence>
<name>A0ACC2HSQ2_9PLEO</name>
<proteinExistence type="predicted"/>
<keyword evidence="2" id="KW-1185">Reference proteome</keyword>